<dbReference type="PROSITE" id="PS00211">
    <property type="entry name" value="ABC_TRANSPORTER_1"/>
    <property type="match status" value="1"/>
</dbReference>
<dbReference type="InterPro" id="IPR039421">
    <property type="entry name" value="Type_1_exporter"/>
</dbReference>
<feature type="transmembrane region" description="Helical" evidence="10">
    <location>
        <begin position="48"/>
        <end position="69"/>
    </location>
</feature>
<dbReference type="GO" id="GO:0016887">
    <property type="term" value="F:ATP hydrolysis activity"/>
    <property type="evidence" value="ECO:0007669"/>
    <property type="project" value="InterPro"/>
</dbReference>
<dbReference type="SMART" id="SM00382">
    <property type="entry name" value="AAA"/>
    <property type="match status" value="1"/>
</dbReference>
<dbReference type="InterPro" id="IPR003439">
    <property type="entry name" value="ABC_transporter-like_ATP-bd"/>
</dbReference>
<dbReference type="AlphaFoldDB" id="A0A4P9C4T6"/>
<evidence type="ECO:0000256" key="4">
    <source>
        <dbReference type="ARBA" id="ARBA00022692"/>
    </source>
</evidence>
<dbReference type="Pfam" id="PF00664">
    <property type="entry name" value="ABC_membrane"/>
    <property type="match status" value="1"/>
</dbReference>
<evidence type="ECO:0000256" key="5">
    <source>
        <dbReference type="ARBA" id="ARBA00022741"/>
    </source>
</evidence>
<dbReference type="PANTHER" id="PTHR43394">
    <property type="entry name" value="ATP-DEPENDENT PERMEASE MDL1, MITOCHONDRIAL"/>
    <property type="match status" value="1"/>
</dbReference>
<protein>
    <submittedName>
        <fullName evidence="13">ABC transporter ATP-binding protein</fullName>
    </submittedName>
</protein>
<dbReference type="SUPFAM" id="SSF52540">
    <property type="entry name" value="P-loop containing nucleoside triphosphate hydrolases"/>
    <property type="match status" value="1"/>
</dbReference>
<dbReference type="InterPro" id="IPR003593">
    <property type="entry name" value="AAA+_ATPase"/>
</dbReference>
<dbReference type="Pfam" id="PF00005">
    <property type="entry name" value="ABC_tran"/>
    <property type="match status" value="1"/>
</dbReference>
<feature type="domain" description="ABC transmembrane type-1" evidence="12">
    <location>
        <begin position="49"/>
        <end position="328"/>
    </location>
</feature>
<feature type="region of interest" description="Disordered" evidence="9">
    <location>
        <begin position="1"/>
        <end position="22"/>
    </location>
</feature>
<keyword evidence="4 10" id="KW-0812">Transmembrane</keyword>
<dbReference type="FunFam" id="3.40.50.300:FF:000287">
    <property type="entry name" value="Multidrug ABC transporter ATP-binding protein"/>
    <property type="match status" value="1"/>
</dbReference>
<gene>
    <name evidence="13" type="ORF">CPZ25_003215</name>
</gene>
<keyword evidence="7 10" id="KW-1133">Transmembrane helix</keyword>
<dbReference type="GO" id="GO:0015421">
    <property type="term" value="F:ABC-type oligopeptide transporter activity"/>
    <property type="evidence" value="ECO:0007669"/>
    <property type="project" value="TreeGrafter"/>
</dbReference>
<dbReference type="InterPro" id="IPR011527">
    <property type="entry name" value="ABC1_TM_dom"/>
</dbReference>
<feature type="domain" description="ABC transporter" evidence="11">
    <location>
        <begin position="362"/>
        <end position="596"/>
    </location>
</feature>
<dbReference type="KEGG" id="emt:CPZ25_003215"/>
<dbReference type="InterPro" id="IPR027417">
    <property type="entry name" value="P-loop_NTPase"/>
</dbReference>
<dbReference type="RefSeq" id="WP_074616884.1">
    <property type="nucleotide sequence ID" value="NZ_CP029487.1"/>
</dbReference>
<accession>A0A4P9C4T6</accession>
<evidence type="ECO:0000313" key="13">
    <source>
        <dbReference type="EMBL" id="QCT70367.1"/>
    </source>
</evidence>
<evidence type="ECO:0000259" key="12">
    <source>
        <dbReference type="PROSITE" id="PS50929"/>
    </source>
</evidence>
<dbReference type="Gene3D" id="3.40.50.300">
    <property type="entry name" value="P-loop containing nucleotide triphosphate hydrolases"/>
    <property type="match status" value="1"/>
</dbReference>
<keyword evidence="3" id="KW-1003">Cell membrane</keyword>
<comment type="subcellular location">
    <subcellularLocation>
        <location evidence="1">Cell membrane</location>
        <topology evidence="1">Multi-pass membrane protein</topology>
    </subcellularLocation>
</comment>
<keyword evidence="6 13" id="KW-0067">ATP-binding</keyword>
<dbReference type="InterPro" id="IPR036640">
    <property type="entry name" value="ABC1_TM_sf"/>
</dbReference>
<evidence type="ECO:0000256" key="9">
    <source>
        <dbReference type="SAM" id="MobiDB-lite"/>
    </source>
</evidence>
<dbReference type="EMBL" id="CP029487">
    <property type="protein sequence ID" value="QCT70367.1"/>
    <property type="molecule type" value="Genomic_DNA"/>
</dbReference>
<evidence type="ECO:0000256" key="1">
    <source>
        <dbReference type="ARBA" id="ARBA00004651"/>
    </source>
</evidence>
<keyword evidence="8 10" id="KW-0472">Membrane</keyword>
<feature type="transmembrane region" description="Helical" evidence="10">
    <location>
        <begin position="81"/>
        <end position="99"/>
    </location>
</feature>
<name>A0A4P9C4T6_EUBML</name>
<keyword evidence="14" id="KW-1185">Reference proteome</keyword>
<dbReference type="GO" id="GO:0005886">
    <property type="term" value="C:plasma membrane"/>
    <property type="evidence" value="ECO:0007669"/>
    <property type="project" value="UniProtKB-SubCell"/>
</dbReference>
<organism evidence="13 14">
    <name type="scientific">Eubacterium maltosivorans</name>
    <dbReference type="NCBI Taxonomy" id="2041044"/>
    <lineage>
        <taxon>Bacteria</taxon>
        <taxon>Bacillati</taxon>
        <taxon>Bacillota</taxon>
        <taxon>Clostridia</taxon>
        <taxon>Eubacteriales</taxon>
        <taxon>Eubacteriaceae</taxon>
        <taxon>Eubacterium</taxon>
    </lineage>
</organism>
<dbReference type="Gene3D" id="1.20.1560.10">
    <property type="entry name" value="ABC transporter type 1, transmembrane domain"/>
    <property type="match status" value="1"/>
</dbReference>
<evidence type="ECO:0000256" key="2">
    <source>
        <dbReference type="ARBA" id="ARBA00022448"/>
    </source>
</evidence>
<dbReference type="FunFam" id="1.20.1560.10:FF:000011">
    <property type="entry name" value="Multidrug ABC transporter ATP-binding protein"/>
    <property type="match status" value="1"/>
</dbReference>
<feature type="transmembrane region" description="Helical" evidence="10">
    <location>
        <begin position="187"/>
        <end position="204"/>
    </location>
</feature>
<dbReference type="SUPFAM" id="SSF90123">
    <property type="entry name" value="ABC transporter transmembrane region"/>
    <property type="match status" value="1"/>
</dbReference>
<dbReference type="GO" id="GO:0005524">
    <property type="term" value="F:ATP binding"/>
    <property type="evidence" value="ECO:0007669"/>
    <property type="project" value="UniProtKB-KW"/>
</dbReference>
<evidence type="ECO:0000256" key="10">
    <source>
        <dbReference type="SAM" id="Phobius"/>
    </source>
</evidence>
<reference evidence="13 14" key="1">
    <citation type="submission" date="2018-05" db="EMBL/GenBank/DDBJ databases">
        <title>Genome comparison of Eubacterium sp.</title>
        <authorList>
            <person name="Feng Y."/>
            <person name="Sanchez-Andrea I."/>
            <person name="Stams A.J.M."/>
            <person name="De Vos W.M."/>
        </authorList>
    </citation>
    <scope>NUCLEOTIDE SEQUENCE [LARGE SCALE GENOMIC DNA]</scope>
    <source>
        <strain evidence="13 14">YI</strain>
    </source>
</reference>
<dbReference type="PANTHER" id="PTHR43394:SF1">
    <property type="entry name" value="ATP-BINDING CASSETTE SUB-FAMILY B MEMBER 10, MITOCHONDRIAL"/>
    <property type="match status" value="1"/>
</dbReference>
<evidence type="ECO:0000256" key="6">
    <source>
        <dbReference type="ARBA" id="ARBA00022840"/>
    </source>
</evidence>
<evidence type="ECO:0000256" key="7">
    <source>
        <dbReference type="ARBA" id="ARBA00022989"/>
    </source>
</evidence>
<evidence type="ECO:0000256" key="3">
    <source>
        <dbReference type="ARBA" id="ARBA00022475"/>
    </source>
</evidence>
<keyword evidence="2" id="KW-0813">Transport</keyword>
<sequence length="602" mass="66081">MPAANPAGLPPVRRSPGKHRMAEAVRPKNMRGTLSRLWHLTRGHRQGLWLVFALSGLASLSAMLTPLLIGKIIDSINNGQLSAVLLAFLLLAYIGDWAVRFGQNYIMASVSQRMICYIRKALFDVMKDLPLAFFDRSPHGDLMSRLTNDIDNISSTISDSLAQLMMLVFTFVGVLGIMLALNVWLTLAALAVVPLVFLLTRTVTRVTRKLFKKQQAALGRLDGEIEETISGLTLVKAYGREEAVIAEFEKNNDALCDVGTKAQVWSGYLMPLMNVIKNLSFISVSIVSGVMAAQGMVSIGTISSFLLYSRQFTRPLNEIANIYNVFQTAVAGAERIFEIFDEIPEPPDIPDALPIVNPRGDVAFEHVSFGYEPDIPILKDVSFEASAGTRMAVVGATGAGKTTIISLLTRFYDVTEGQILLDGHDLRDYRLADLRRCFGVVLQDTALFHMSILENIRYGREDAEDSAVVEAARAAGAHGFISRLPEGYQTLITDSGGSLSQGERQLITIARAILADAPILILDEATSSVDTRTESRIQKAMLRLTEGRTSFIIAHRLSTIRDADQILLLENGRVAEIGSHCELMALGGIYSRMYKTQLGIED</sequence>
<keyword evidence="5" id="KW-0547">Nucleotide-binding</keyword>
<evidence type="ECO:0000259" key="11">
    <source>
        <dbReference type="PROSITE" id="PS50893"/>
    </source>
</evidence>
<dbReference type="InterPro" id="IPR017871">
    <property type="entry name" value="ABC_transporter-like_CS"/>
</dbReference>
<dbReference type="CDD" id="cd18547">
    <property type="entry name" value="ABC_6TM_Tm288_like"/>
    <property type="match status" value="1"/>
</dbReference>
<dbReference type="Proteomes" id="UP000218387">
    <property type="component" value="Chromosome"/>
</dbReference>
<dbReference type="PROSITE" id="PS50929">
    <property type="entry name" value="ABC_TM1F"/>
    <property type="match status" value="1"/>
</dbReference>
<proteinExistence type="predicted"/>
<evidence type="ECO:0000313" key="14">
    <source>
        <dbReference type="Proteomes" id="UP000218387"/>
    </source>
</evidence>
<dbReference type="PROSITE" id="PS50893">
    <property type="entry name" value="ABC_TRANSPORTER_2"/>
    <property type="match status" value="1"/>
</dbReference>
<evidence type="ECO:0000256" key="8">
    <source>
        <dbReference type="ARBA" id="ARBA00023136"/>
    </source>
</evidence>
<feature type="transmembrane region" description="Helical" evidence="10">
    <location>
        <begin position="279"/>
        <end position="308"/>
    </location>
</feature>